<accession>A0A820E4X4</accession>
<feature type="compositionally biased region" description="Polar residues" evidence="1">
    <location>
        <begin position="14"/>
        <end position="41"/>
    </location>
</feature>
<proteinExistence type="predicted"/>
<sequence>VRLRGSEADKNRYQNELNILQRSTQSTKEQFETLQSEIQVQ</sequence>
<reference evidence="2" key="1">
    <citation type="submission" date="2021-02" db="EMBL/GenBank/DDBJ databases">
        <authorList>
            <person name="Nowell W R."/>
        </authorList>
    </citation>
    <scope>NUCLEOTIDE SEQUENCE</scope>
</reference>
<name>A0A820E4X4_9BILA</name>
<dbReference type="EMBL" id="CAJOBD010020572">
    <property type="protein sequence ID" value="CAF4241473.1"/>
    <property type="molecule type" value="Genomic_DNA"/>
</dbReference>
<feature type="compositionally biased region" description="Basic and acidic residues" evidence="1">
    <location>
        <begin position="1"/>
        <end position="13"/>
    </location>
</feature>
<dbReference type="Proteomes" id="UP000663836">
    <property type="component" value="Unassembled WGS sequence"/>
</dbReference>
<evidence type="ECO:0000313" key="3">
    <source>
        <dbReference type="Proteomes" id="UP000663836"/>
    </source>
</evidence>
<gene>
    <name evidence="2" type="ORF">JBS370_LOCUS38328</name>
</gene>
<protein>
    <submittedName>
        <fullName evidence="2">Uncharacterized protein</fullName>
    </submittedName>
</protein>
<dbReference type="AlphaFoldDB" id="A0A820E4X4"/>
<evidence type="ECO:0000313" key="2">
    <source>
        <dbReference type="EMBL" id="CAF4241473.1"/>
    </source>
</evidence>
<evidence type="ECO:0000256" key="1">
    <source>
        <dbReference type="SAM" id="MobiDB-lite"/>
    </source>
</evidence>
<feature type="non-terminal residue" evidence="2">
    <location>
        <position position="1"/>
    </location>
</feature>
<feature type="region of interest" description="Disordered" evidence="1">
    <location>
        <begin position="1"/>
        <end position="41"/>
    </location>
</feature>
<organism evidence="2 3">
    <name type="scientific">Rotaria sordida</name>
    <dbReference type="NCBI Taxonomy" id="392033"/>
    <lineage>
        <taxon>Eukaryota</taxon>
        <taxon>Metazoa</taxon>
        <taxon>Spiralia</taxon>
        <taxon>Gnathifera</taxon>
        <taxon>Rotifera</taxon>
        <taxon>Eurotatoria</taxon>
        <taxon>Bdelloidea</taxon>
        <taxon>Philodinida</taxon>
        <taxon>Philodinidae</taxon>
        <taxon>Rotaria</taxon>
    </lineage>
</organism>
<comment type="caution">
    <text evidence="2">The sequence shown here is derived from an EMBL/GenBank/DDBJ whole genome shotgun (WGS) entry which is preliminary data.</text>
</comment>